<accession>A0A139B0D1</accession>
<dbReference type="GO" id="GO:0016209">
    <property type="term" value="F:antioxidant activity"/>
    <property type="evidence" value="ECO:0007669"/>
    <property type="project" value="InterPro"/>
</dbReference>
<dbReference type="GO" id="GO:0016491">
    <property type="term" value="F:oxidoreductase activity"/>
    <property type="evidence" value="ECO:0007669"/>
    <property type="project" value="InterPro"/>
</dbReference>
<dbReference type="SUPFAM" id="SSF52833">
    <property type="entry name" value="Thioredoxin-like"/>
    <property type="match status" value="1"/>
</dbReference>
<name>A0A139B0D1_GONPJ</name>
<reference evidence="2 3" key="1">
    <citation type="journal article" date="2015" name="Genome Biol. Evol.">
        <title>Phylogenomic analyses indicate that early fungi evolved digesting cell walls of algal ancestors of land plants.</title>
        <authorList>
            <person name="Chang Y."/>
            <person name="Wang S."/>
            <person name="Sekimoto S."/>
            <person name="Aerts A.L."/>
            <person name="Choi C."/>
            <person name="Clum A."/>
            <person name="LaButti K.M."/>
            <person name="Lindquist E.A."/>
            <person name="Yee Ngan C."/>
            <person name="Ohm R.A."/>
            <person name="Salamov A.A."/>
            <person name="Grigoriev I.V."/>
            <person name="Spatafora J.W."/>
            <person name="Berbee M.L."/>
        </authorList>
    </citation>
    <scope>NUCLEOTIDE SEQUENCE [LARGE SCALE GENOMIC DNA]</scope>
    <source>
        <strain evidence="2 3">JEL478</strain>
    </source>
</reference>
<dbReference type="OrthoDB" id="40334at2759"/>
<feature type="domain" description="Alkyl hydroperoxide reductase subunit C/ Thiol specific antioxidant" evidence="1">
    <location>
        <begin position="41"/>
        <end position="172"/>
    </location>
</feature>
<dbReference type="OMA" id="RDLYAKW"/>
<gene>
    <name evidence="2" type="ORF">M427DRAFT_129985</name>
</gene>
<dbReference type="AlphaFoldDB" id="A0A139B0D1"/>
<protein>
    <recommendedName>
        <fullName evidence="1">Alkyl hydroperoxide reductase subunit C/ Thiol specific antioxidant domain-containing protein</fullName>
    </recommendedName>
</protein>
<evidence type="ECO:0000313" key="3">
    <source>
        <dbReference type="Proteomes" id="UP000070544"/>
    </source>
</evidence>
<sequence length="197" mass="21000">MASFLADIASLLPRSSPSVSPAPAVGSPAPSLPSGVEYGNSQGTVVAFVRHCGCPFAEKEIRLLGEVVKQRPGVQVVVVQHSADAETKAWWDRIGGPKLVPDVKLISDPERNVYASFGVGILPWSGLFTNEIVKPITNLKNEGIVNTETGSGSWRWQNSGGFVIDQSGIVRWSKIAAHAGDMCDYIEALKALGSTEK</sequence>
<dbReference type="PANTHER" id="PTHR42336:SF1">
    <property type="entry name" value="ALKYL HYDROPEROXIDE REDUCTASE SUBUNIT C_ THIOL SPECIFIC ANTIOXIDANT DOMAIN-CONTAINING PROTEIN"/>
    <property type="match status" value="1"/>
</dbReference>
<keyword evidence="3" id="KW-1185">Reference proteome</keyword>
<dbReference type="Pfam" id="PF00578">
    <property type="entry name" value="AhpC-TSA"/>
    <property type="match status" value="1"/>
</dbReference>
<proteinExistence type="predicted"/>
<dbReference type="EMBL" id="KQ965731">
    <property type="protein sequence ID" value="KXS22263.1"/>
    <property type="molecule type" value="Genomic_DNA"/>
</dbReference>
<evidence type="ECO:0000259" key="1">
    <source>
        <dbReference type="Pfam" id="PF00578"/>
    </source>
</evidence>
<evidence type="ECO:0000313" key="2">
    <source>
        <dbReference type="EMBL" id="KXS22263.1"/>
    </source>
</evidence>
<dbReference type="Proteomes" id="UP000070544">
    <property type="component" value="Unassembled WGS sequence"/>
</dbReference>
<dbReference type="InterPro" id="IPR036249">
    <property type="entry name" value="Thioredoxin-like_sf"/>
</dbReference>
<dbReference type="PANTHER" id="PTHR42336">
    <property type="entry name" value="THIOREDOXIN DOMAIN-CONTAINING PROTEIN-RELATED"/>
    <property type="match status" value="1"/>
</dbReference>
<dbReference type="InterPro" id="IPR000866">
    <property type="entry name" value="AhpC/TSA"/>
</dbReference>
<organism evidence="2 3">
    <name type="scientific">Gonapodya prolifera (strain JEL478)</name>
    <name type="common">Monoblepharis prolifera</name>
    <dbReference type="NCBI Taxonomy" id="1344416"/>
    <lineage>
        <taxon>Eukaryota</taxon>
        <taxon>Fungi</taxon>
        <taxon>Fungi incertae sedis</taxon>
        <taxon>Chytridiomycota</taxon>
        <taxon>Chytridiomycota incertae sedis</taxon>
        <taxon>Monoblepharidomycetes</taxon>
        <taxon>Monoblepharidales</taxon>
        <taxon>Gonapodyaceae</taxon>
        <taxon>Gonapodya</taxon>
    </lineage>
</organism>
<dbReference type="Gene3D" id="3.40.30.10">
    <property type="entry name" value="Glutaredoxin"/>
    <property type="match status" value="1"/>
</dbReference>